<keyword evidence="9" id="KW-1185">Reference proteome</keyword>
<dbReference type="EC" id="3.4.21.102" evidence="8"/>
<feature type="signal peptide" evidence="6">
    <location>
        <begin position="1"/>
        <end position="26"/>
    </location>
</feature>
<dbReference type="InterPro" id="IPR029045">
    <property type="entry name" value="ClpP/crotonase-like_dom_sf"/>
</dbReference>
<dbReference type="InterPro" id="IPR040573">
    <property type="entry name" value="TSP_N"/>
</dbReference>
<dbReference type="SUPFAM" id="SSF52096">
    <property type="entry name" value="ClpP/crotonase"/>
    <property type="match status" value="1"/>
</dbReference>
<name>A0A517LUW9_9BACT</name>
<dbReference type="CDD" id="cd06782">
    <property type="entry name" value="cpPDZ_CPP-like"/>
    <property type="match status" value="1"/>
</dbReference>
<proteinExistence type="inferred from homology"/>
<feature type="domain" description="PDZ" evidence="7">
    <location>
        <begin position="260"/>
        <end position="331"/>
    </location>
</feature>
<dbReference type="PROSITE" id="PS50106">
    <property type="entry name" value="PDZ"/>
    <property type="match status" value="1"/>
</dbReference>
<dbReference type="Gene3D" id="2.30.42.10">
    <property type="match status" value="1"/>
</dbReference>
<evidence type="ECO:0000256" key="5">
    <source>
        <dbReference type="RuleBase" id="RU004404"/>
    </source>
</evidence>
<dbReference type="EMBL" id="CP036261">
    <property type="protein sequence ID" value="QDS86409.1"/>
    <property type="molecule type" value="Genomic_DNA"/>
</dbReference>
<comment type="similarity">
    <text evidence="1 5">Belongs to the peptidase S41A family.</text>
</comment>
<dbReference type="InterPro" id="IPR001478">
    <property type="entry name" value="PDZ"/>
</dbReference>
<evidence type="ECO:0000259" key="7">
    <source>
        <dbReference type="PROSITE" id="PS50106"/>
    </source>
</evidence>
<gene>
    <name evidence="8" type="primary">prc</name>
    <name evidence="8" type="ORF">EC9_05710</name>
</gene>
<evidence type="ECO:0000256" key="1">
    <source>
        <dbReference type="ARBA" id="ARBA00009179"/>
    </source>
</evidence>
<dbReference type="GO" id="GO:0007165">
    <property type="term" value="P:signal transduction"/>
    <property type="evidence" value="ECO:0007669"/>
    <property type="project" value="TreeGrafter"/>
</dbReference>
<keyword evidence="6" id="KW-0732">Signal</keyword>
<dbReference type="NCBIfam" id="TIGR00225">
    <property type="entry name" value="prc"/>
    <property type="match status" value="1"/>
</dbReference>
<accession>A0A517LUW9</accession>
<dbReference type="Proteomes" id="UP000319557">
    <property type="component" value="Chromosome"/>
</dbReference>
<keyword evidence="4 5" id="KW-0720">Serine protease</keyword>
<dbReference type="GO" id="GO:0004252">
    <property type="term" value="F:serine-type endopeptidase activity"/>
    <property type="evidence" value="ECO:0007669"/>
    <property type="project" value="UniProtKB-EC"/>
</dbReference>
<dbReference type="InterPro" id="IPR036034">
    <property type="entry name" value="PDZ_sf"/>
</dbReference>
<dbReference type="Pfam" id="PF03572">
    <property type="entry name" value="Peptidase_S41"/>
    <property type="match status" value="1"/>
</dbReference>
<dbReference type="InterPro" id="IPR005151">
    <property type="entry name" value="Tail-specific_protease"/>
</dbReference>
<organism evidence="8 9">
    <name type="scientific">Rosistilla ulvae</name>
    <dbReference type="NCBI Taxonomy" id="1930277"/>
    <lineage>
        <taxon>Bacteria</taxon>
        <taxon>Pseudomonadati</taxon>
        <taxon>Planctomycetota</taxon>
        <taxon>Planctomycetia</taxon>
        <taxon>Pirellulales</taxon>
        <taxon>Pirellulaceae</taxon>
        <taxon>Rosistilla</taxon>
    </lineage>
</organism>
<dbReference type="InterPro" id="IPR020992">
    <property type="entry name" value="Tail_Prtase_C"/>
</dbReference>
<dbReference type="Gene3D" id="3.90.226.10">
    <property type="entry name" value="2-enoyl-CoA Hydratase, Chain A, domain 1"/>
    <property type="match status" value="1"/>
</dbReference>
<evidence type="ECO:0000256" key="2">
    <source>
        <dbReference type="ARBA" id="ARBA00022670"/>
    </source>
</evidence>
<evidence type="ECO:0000313" key="8">
    <source>
        <dbReference type="EMBL" id="QDS86409.1"/>
    </source>
</evidence>
<evidence type="ECO:0000256" key="4">
    <source>
        <dbReference type="ARBA" id="ARBA00022825"/>
    </source>
</evidence>
<dbReference type="GO" id="GO:0030288">
    <property type="term" value="C:outer membrane-bounded periplasmic space"/>
    <property type="evidence" value="ECO:0007669"/>
    <property type="project" value="TreeGrafter"/>
</dbReference>
<dbReference type="OrthoDB" id="9812068at2"/>
<dbReference type="Pfam" id="PF17804">
    <property type="entry name" value="TSP_NTD"/>
    <property type="match status" value="1"/>
</dbReference>
<dbReference type="PANTHER" id="PTHR32060">
    <property type="entry name" value="TAIL-SPECIFIC PROTEASE"/>
    <property type="match status" value="1"/>
</dbReference>
<dbReference type="SMART" id="SM00245">
    <property type="entry name" value="TSPc"/>
    <property type="match status" value="1"/>
</dbReference>
<sequence length="708" mass="79641" precursor="true">MASMTSPQTRFARPLLLLAFCTISFIAPQATRCDAEDLVAPTKTDQNVAKIVAALLERRHVSRTALNDELSTRAMELFLKALDPMKLYFYQSDVDEFSKYNLTIDDMVKGGDLDVAYVVFKRFLQRIDERVAVAETLLTEDFDFTVDESIVVEPDAARYPTSPEEAKDRWRRQIKFNLLVAKDEAVERKRKAEESGEEYKPTKEDLEDPKAKLLRRYKRNQKRWHETDSDQLLELFLTSVTTSYDPHTTFMSPKSLDNFRIMMRLNLEGIGAALREKDGHTVVSRVIPGGAADKQGELKADDYIVSVGQGTDGEMVDIVEMPLDDVVEQIRGHAGTIVRLGIKSGGTGETKILTITRAKVELEDSAARSQVVETDGETGPKMKIGYISLPSFYLDMEAARRNARDYRSSTKDVRDRLNEFKDDGIAAVILDLRMNGGGSLTEAINLTGLFIDQGPVVQVKDSDGRVTPYADEDSGVAWDGPLVVLTSKFSASASEILAGAIQDYGRGIVVGDVATHGKGTVQTLMDLGQEILHSNRAPNFGALKVTLQQFYLPDGESTQKEGVKADIILPSLTTHMDVGEADLEYALEHDRVEKTKHRKYSMLGNDVLNTVRTGSAKRIEQSEDFVDLLRRIESYQRQKSEKFVSLQEDKFFARRKELDSQKEEEKQLLDAEMPDDEVFRHNFYNDEVLNITRDYVEALKRQNLARAN</sequence>
<dbReference type="GO" id="GO:0006508">
    <property type="term" value="P:proteolysis"/>
    <property type="evidence" value="ECO:0007669"/>
    <property type="project" value="UniProtKB-KW"/>
</dbReference>
<evidence type="ECO:0000256" key="6">
    <source>
        <dbReference type="SAM" id="SignalP"/>
    </source>
</evidence>
<dbReference type="KEGG" id="ruv:EC9_05710"/>
<reference evidence="8 9" key="1">
    <citation type="submission" date="2019-02" db="EMBL/GenBank/DDBJ databases">
        <title>Deep-cultivation of Planctomycetes and their phenomic and genomic characterization uncovers novel biology.</title>
        <authorList>
            <person name="Wiegand S."/>
            <person name="Jogler M."/>
            <person name="Boedeker C."/>
            <person name="Pinto D."/>
            <person name="Vollmers J."/>
            <person name="Rivas-Marin E."/>
            <person name="Kohn T."/>
            <person name="Peeters S.H."/>
            <person name="Heuer A."/>
            <person name="Rast P."/>
            <person name="Oberbeckmann S."/>
            <person name="Bunk B."/>
            <person name="Jeske O."/>
            <person name="Meyerdierks A."/>
            <person name="Storesund J.E."/>
            <person name="Kallscheuer N."/>
            <person name="Luecker S."/>
            <person name="Lage O.M."/>
            <person name="Pohl T."/>
            <person name="Merkel B.J."/>
            <person name="Hornburger P."/>
            <person name="Mueller R.-W."/>
            <person name="Bruemmer F."/>
            <person name="Labrenz M."/>
            <person name="Spormann A.M."/>
            <person name="Op den Camp H."/>
            <person name="Overmann J."/>
            <person name="Amann R."/>
            <person name="Jetten M.S.M."/>
            <person name="Mascher T."/>
            <person name="Medema M.H."/>
            <person name="Devos D.P."/>
            <person name="Kaster A.-K."/>
            <person name="Ovreas L."/>
            <person name="Rohde M."/>
            <person name="Galperin M.Y."/>
            <person name="Jogler C."/>
        </authorList>
    </citation>
    <scope>NUCLEOTIDE SEQUENCE [LARGE SCALE GENOMIC DNA]</scope>
    <source>
        <strain evidence="8 9">EC9</strain>
    </source>
</reference>
<evidence type="ECO:0000313" key="9">
    <source>
        <dbReference type="Proteomes" id="UP000319557"/>
    </source>
</evidence>
<dbReference type="PANTHER" id="PTHR32060:SF22">
    <property type="entry name" value="CARBOXYL-TERMINAL-PROCESSING PEPTIDASE 3, CHLOROPLASTIC"/>
    <property type="match status" value="1"/>
</dbReference>
<dbReference type="Pfam" id="PF11818">
    <property type="entry name" value="DUF3340"/>
    <property type="match status" value="1"/>
</dbReference>
<dbReference type="Pfam" id="PF00595">
    <property type="entry name" value="PDZ"/>
    <property type="match status" value="1"/>
</dbReference>
<dbReference type="FunFam" id="3.90.226.10:FF:000090">
    <property type="entry name" value="Tail-specific protease"/>
    <property type="match status" value="1"/>
</dbReference>
<dbReference type="AlphaFoldDB" id="A0A517LUW9"/>
<dbReference type="CDD" id="cd07560">
    <property type="entry name" value="Peptidase_S41_CPP"/>
    <property type="match status" value="1"/>
</dbReference>
<keyword evidence="2 5" id="KW-0645">Protease</keyword>
<protein>
    <submittedName>
        <fullName evidence="8">Tail-specific protease</fullName>
        <ecNumber evidence="8">3.4.21.102</ecNumber>
    </submittedName>
</protein>
<feature type="chain" id="PRO_5022205395" evidence="6">
    <location>
        <begin position="27"/>
        <end position="708"/>
    </location>
</feature>
<evidence type="ECO:0000256" key="3">
    <source>
        <dbReference type="ARBA" id="ARBA00022801"/>
    </source>
</evidence>
<dbReference type="InterPro" id="IPR004447">
    <property type="entry name" value="Peptidase_S41A"/>
</dbReference>
<keyword evidence="3 5" id="KW-0378">Hydrolase</keyword>
<dbReference type="SMART" id="SM00228">
    <property type="entry name" value="PDZ"/>
    <property type="match status" value="1"/>
</dbReference>
<dbReference type="SUPFAM" id="SSF50156">
    <property type="entry name" value="PDZ domain-like"/>
    <property type="match status" value="1"/>
</dbReference>